<protein>
    <submittedName>
        <fullName evidence="1">Uncharacterized protein</fullName>
    </submittedName>
</protein>
<gene>
    <name evidence="1" type="ORF">THSYN_17570</name>
</gene>
<dbReference type="AlphaFoldDB" id="A0A2K8UAH4"/>
<evidence type="ECO:0000313" key="1">
    <source>
        <dbReference type="EMBL" id="AUB82574.1"/>
    </source>
</evidence>
<organism evidence="1 2">
    <name type="scientific">Candidatus Thiodictyon syntrophicum</name>
    <dbReference type="NCBI Taxonomy" id="1166950"/>
    <lineage>
        <taxon>Bacteria</taxon>
        <taxon>Pseudomonadati</taxon>
        <taxon>Pseudomonadota</taxon>
        <taxon>Gammaproteobacteria</taxon>
        <taxon>Chromatiales</taxon>
        <taxon>Chromatiaceae</taxon>
        <taxon>Thiodictyon</taxon>
    </lineage>
</organism>
<dbReference type="KEGG" id="tsy:THSYN_17570"/>
<dbReference type="RefSeq" id="WP_100920296.1">
    <property type="nucleotide sequence ID" value="NZ_CP020370.1"/>
</dbReference>
<name>A0A2K8UAH4_9GAMM</name>
<keyword evidence="2" id="KW-1185">Reference proteome</keyword>
<reference evidence="1 2" key="1">
    <citation type="submission" date="2017-03" db="EMBL/GenBank/DDBJ databases">
        <title>Complete genome sequence of Candidatus 'Thiodictyon syntrophicum' sp. nov. strain Cad16T, a photolithoautotroph purple sulfur bacterium isolated from an alpine meromictic lake.</title>
        <authorList>
            <person name="Luedin S.M."/>
            <person name="Pothier J.F."/>
            <person name="Danza F."/>
            <person name="Storelli N."/>
            <person name="Wittwer M."/>
            <person name="Tonolla M."/>
        </authorList>
    </citation>
    <scope>NUCLEOTIDE SEQUENCE [LARGE SCALE GENOMIC DNA]</scope>
    <source>
        <strain evidence="1 2">Cad16T</strain>
    </source>
</reference>
<dbReference type="OrthoDB" id="5510655at2"/>
<accession>A0A2K8UAH4</accession>
<evidence type="ECO:0000313" key="2">
    <source>
        <dbReference type="Proteomes" id="UP000232638"/>
    </source>
</evidence>
<dbReference type="Proteomes" id="UP000232638">
    <property type="component" value="Chromosome"/>
</dbReference>
<sequence length="90" mass="9884">MTEAPPRRIAAFKAALGQGCRAPDRKCARDRYKEALMRAVLDAGITPSLGGIEFAEDIVRAMDLERAARDDASLKHFLDDLRAALRSLCP</sequence>
<dbReference type="EMBL" id="CP020370">
    <property type="protein sequence ID" value="AUB82574.1"/>
    <property type="molecule type" value="Genomic_DNA"/>
</dbReference>
<proteinExistence type="predicted"/>